<dbReference type="SUPFAM" id="SSF46894">
    <property type="entry name" value="C-terminal effector domain of the bipartite response regulators"/>
    <property type="match status" value="1"/>
</dbReference>
<dbReference type="CDD" id="cd15831">
    <property type="entry name" value="BTAD"/>
    <property type="match status" value="1"/>
</dbReference>
<dbReference type="InterPro" id="IPR051677">
    <property type="entry name" value="AfsR-DnrI-RedD_regulator"/>
</dbReference>
<keyword evidence="3" id="KW-0805">Transcription regulation</keyword>
<dbReference type="Pfam" id="PF03704">
    <property type="entry name" value="BTAD"/>
    <property type="match status" value="1"/>
</dbReference>
<dbReference type="PROSITE" id="PS51755">
    <property type="entry name" value="OMPR_PHOB"/>
    <property type="match status" value="1"/>
</dbReference>
<feature type="compositionally biased region" description="Basic and acidic residues" evidence="7">
    <location>
        <begin position="232"/>
        <end position="245"/>
    </location>
</feature>
<dbReference type="RefSeq" id="WP_311623244.1">
    <property type="nucleotide sequence ID" value="NZ_JAVRFE010000009.1"/>
</dbReference>
<dbReference type="SUPFAM" id="SSF52540">
    <property type="entry name" value="P-loop containing nucleoside triphosphate hydrolases"/>
    <property type="match status" value="1"/>
</dbReference>
<organism evidence="9 10">
    <name type="scientific">Streptomyces mooreae</name>
    <dbReference type="NCBI Taxonomy" id="3075523"/>
    <lineage>
        <taxon>Bacteria</taxon>
        <taxon>Bacillati</taxon>
        <taxon>Actinomycetota</taxon>
        <taxon>Actinomycetes</taxon>
        <taxon>Kitasatosporales</taxon>
        <taxon>Streptomycetaceae</taxon>
        <taxon>Streptomyces</taxon>
    </lineage>
</organism>
<dbReference type="PRINTS" id="PR00364">
    <property type="entry name" value="DISEASERSIST"/>
</dbReference>
<dbReference type="Pfam" id="PF00931">
    <property type="entry name" value="NB-ARC"/>
    <property type="match status" value="1"/>
</dbReference>
<comment type="similarity">
    <text evidence="1">Belongs to the AfsR/DnrI/RedD regulatory family.</text>
</comment>
<evidence type="ECO:0000256" key="3">
    <source>
        <dbReference type="ARBA" id="ARBA00023015"/>
    </source>
</evidence>
<feature type="region of interest" description="Disordered" evidence="7">
    <location>
        <begin position="232"/>
        <end position="252"/>
    </location>
</feature>
<dbReference type="InterPro" id="IPR027417">
    <property type="entry name" value="P-loop_NTPase"/>
</dbReference>
<dbReference type="InterPro" id="IPR002182">
    <property type="entry name" value="NB-ARC"/>
</dbReference>
<dbReference type="EMBL" id="JAVRFE010000009">
    <property type="protein sequence ID" value="MDT0455952.1"/>
    <property type="molecule type" value="Genomic_DNA"/>
</dbReference>
<evidence type="ECO:0000256" key="6">
    <source>
        <dbReference type="PROSITE-ProRule" id="PRU01091"/>
    </source>
</evidence>
<evidence type="ECO:0000313" key="10">
    <source>
        <dbReference type="Proteomes" id="UP001180551"/>
    </source>
</evidence>
<dbReference type="InterPro" id="IPR001867">
    <property type="entry name" value="OmpR/PhoB-type_DNA-bd"/>
</dbReference>
<proteinExistence type="inferred from homology"/>
<dbReference type="PANTHER" id="PTHR35807">
    <property type="entry name" value="TRANSCRIPTIONAL REGULATOR REDD-RELATED"/>
    <property type="match status" value="1"/>
</dbReference>
<sequence>MGDQAVAIGGPRQRVIVAALALAWGRVVSVDALIDAVWGDEPPASARTQVAICVGALRKAFKAAGHQAPVIVTAHPGYRLNTEYSSLDVREFEKLVAEGGDRVRKGSLEDASRLYQQALDLWSGRPLIGVGGQLAEDAETRLEAKRLAAYEAWTGVELELGRHQELIPVLSAVVNDYPQHEQFRHNLMLAQFRSGRRVEAAEGFRVWRNELVEELGLEPSLSIQQLHHAILRDEPGPDRPEETERPAAAPAARTVPAELPPDVPAFTGREAELRRLDALLADDAPGTVPATGFVTGMAGVGKTSLVVHWAHRVAARFPDGQLHVDVSAHERGPGPATAHAVLGRLLRSLGLPGEQIPDDPGERISLHRTLLAERRVLVLLDNVRTVDQVQSLLPGSGRSCVVVTSREQQEHMAALHGMLHIALGLMPAQQASALVRRIAGEARGATDLVAVDTLCALCDGLPLALRIAATRLAAKPHWSVRHLVDRLAEEPRRLDELSAGGLEMRSVFAATYRALPVDLARMFRRLSLLDVPDFAAWVGGALLDLPTTEAEKLIEQLVDVNLLTVVGVDGAGAVRYGFHSLLKLYARERARAEEPERERRAARERAWQGWLTLAGEAHRREFGDDFTVLLGTTPRRPLEPALARGLLESPLAWFDAERASVVAVVRQLSRLGADELVWELVRSTAALFEARNACDDWRAVTESALVAVRRAGNRRGEAVMTLELASVEMRRHRYDRAKDLLRTAFRLFTDLGETYGRALALCGMAALDRAGDDLLPAVGRPGQPPAALGTGEARGAAGPADSASALLLRSLAIA</sequence>
<gene>
    <name evidence="9" type="ORF">RM550_09395</name>
</gene>
<evidence type="ECO:0000256" key="2">
    <source>
        <dbReference type="ARBA" id="ARBA00023012"/>
    </source>
</evidence>
<feature type="region of interest" description="Disordered" evidence="7">
    <location>
        <begin position="778"/>
        <end position="798"/>
    </location>
</feature>
<evidence type="ECO:0000313" key="9">
    <source>
        <dbReference type="EMBL" id="MDT0455952.1"/>
    </source>
</evidence>
<reference evidence="9" key="1">
    <citation type="submission" date="2024-05" db="EMBL/GenBank/DDBJ databases">
        <title>30 novel species of actinomycetes from the DSMZ collection.</title>
        <authorList>
            <person name="Nouioui I."/>
        </authorList>
    </citation>
    <scope>NUCLEOTIDE SEQUENCE</scope>
    <source>
        <strain evidence="9">DSM 41527</strain>
    </source>
</reference>
<protein>
    <submittedName>
        <fullName evidence="9">BTAD domain-containing putative transcriptional regulator</fullName>
    </submittedName>
</protein>
<dbReference type="PANTHER" id="PTHR35807:SF1">
    <property type="entry name" value="TRANSCRIPTIONAL REGULATOR REDD"/>
    <property type="match status" value="1"/>
</dbReference>
<dbReference type="Pfam" id="PF00486">
    <property type="entry name" value="Trans_reg_C"/>
    <property type="match status" value="1"/>
</dbReference>
<dbReference type="Gene3D" id="3.40.50.300">
    <property type="entry name" value="P-loop containing nucleotide triphosphate hydrolases"/>
    <property type="match status" value="1"/>
</dbReference>
<evidence type="ECO:0000256" key="4">
    <source>
        <dbReference type="ARBA" id="ARBA00023125"/>
    </source>
</evidence>
<keyword evidence="4 6" id="KW-0238">DNA-binding</keyword>
<feature type="DNA-binding region" description="OmpR/PhoB-type" evidence="6">
    <location>
        <begin position="1"/>
        <end position="82"/>
    </location>
</feature>
<evidence type="ECO:0000259" key="8">
    <source>
        <dbReference type="PROSITE" id="PS51755"/>
    </source>
</evidence>
<comment type="caution">
    <text evidence="9">The sequence shown here is derived from an EMBL/GenBank/DDBJ whole genome shotgun (WGS) entry which is preliminary data.</text>
</comment>
<dbReference type="InterPro" id="IPR016032">
    <property type="entry name" value="Sig_transdc_resp-reg_C-effctor"/>
</dbReference>
<name>A0ABU2T3Z8_9ACTN</name>
<dbReference type="InterPro" id="IPR036388">
    <property type="entry name" value="WH-like_DNA-bd_sf"/>
</dbReference>
<keyword evidence="5" id="KW-0804">Transcription</keyword>
<accession>A0ABU2T3Z8</accession>
<keyword evidence="2" id="KW-0902">Two-component regulatory system</keyword>
<dbReference type="SMART" id="SM01043">
    <property type="entry name" value="BTAD"/>
    <property type="match status" value="1"/>
</dbReference>
<dbReference type="SUPFAM" id="SSF48452">
    <property type="entry name" value="TPR-like"/>
    <property type="match status" value="1"/>
</dbReference>
<dbReference type="InterPro" id="IPR005158">
    <property type="entry name" value="BTAD"/>
</dbReference>
<dbReference type="Gene3D" id="1.10.10.10">
    <property type="entry name" value="Winged helix-like DNA-binding domain superfamily/Winged helix DNA-binding domain"/>
    <property type="match status" value="1"/>
</dbReference>
<dbReference type="InterPro" id="IPR011990">
    <property type="entry name" value="TPR-like_helical_dom_sf"/>
</dbReference>
<evidence type="ECO:0000256" key="5">
    <source>
        <dbReference type="ARBA" id="ARBA00023163"/>
    </source>
</evidence>
<keyword evidence="10" id="KW-1185">Reference proteome</keyword>
<evidence type="ECO:0000256" key="1">
    <source>
        <dbReference type="ARBA" id="ARBA00005820"/>
    </source>
</evidence>
<dbReference type="Gene3D" id="1.25.40.10">
    <property type="entry name" value="Tetratricopeptide repeat domain"/>
    <property type="match status" value="2"/>
</dbReference>
<evidence type="ECO:0000256" key="7">
    <source>
        <dbReference type="SAM" id="MobiDB-lite"/>
    </source>
</evidence>
<feature type="domain" description="OmpR/PhoB-type" evidence="8">
    <location>
        <begin position="1"/>
        <end position="82"/>
    </location>
</feature>
<dbReference type="Proteomes" id="UP001180551">
    <property type="component" value="Unassembled WGS sequence"/>
</dbReference>
<dbReference type="SMART" id="SM00862">
    <property type="entry name" value="Trans_reg_C"/>
    <property type="match status" value="1"/>
</dbReference>